<dbReference type="InterPro" id="IPR020610">
    <property type="entry name" value="Thiolase_AS"/>
</dbReference>
<evidence type="ECO:0000259" key="5">
    <source>
        <dbReference type="Pfam" id="PF00108"/>
    </source>
</evidence>
<dbReference type="InterPro" id="IPR020613">
    <property type="entry name" value="Thiolase_CS"/>
</dbReference>
<evidence type="ECO:0000256" key="2">
    <source>
        <dbReference type="ARBA" id="ARBA00022679"/>
    </source>
</evidence>
<feature type="domain" description="Thiolase N-terminal" evidence="5">
    <location>
        <begin position="5"/>
        <end position="228"/>
    </location>
</feature>
<dbReference type="NCBIfam" id="NF006090">
    <property type="entry name" value="PRK08242.1"/>
    <property type="match status" value="1"/>
</dbReference>
<comment type="similarity">
    <text evidence="1 4">Belongs to the thiolase-like superfamily. Thiolase family.</text>
</comment>
<proteinExistence type="inferred from homology"/>
<dbReference type="InterPro" id="IPR020616">
    <property type="entry name" value="Thiolase_N"/>
</dbReference>
<dbReference type="SUPFAM" id="SSF53901">
    <property type="entry name" value="Thiolase-like"/>
    <property type="match status" value="2"/>
</dbReference>
<dbReference type="Pfam" id="PF00108">
    <property type="entry name" value="Thiolase_N"/>
    <property type="match status" value="1"/>
</dbReference>
<dbReference type="EC" id="2.3.1.9" evidence="7"/>
<dbReference type="EMBL" id="JBHSMT010000004">
    <property type="protein sequence ID" value="MFC5472423.1"/>
    <property type="molecule type" value="Genomic_DNA"/>
</dbReference>
<comment type="caution">
    <text evidence="7">The sequence shown here is derived from an EMBL/GenBank/DDBJ whole genome shotgun (WGS) entry which is preliminary data.</text>
</comment>
<organism evidence="7 8">
    <name type="scientific">Paraherbaspirillum soli</name>
    <dbReference type="NCBI Taxonomy" id="631222"/>
    <lineage>
        <taxon>Bacteria</taxon>
        <taxon>Pseudomonadati</taxon>
        <taxon>Pseudomonadota</taxon>
        <taxon>Betaproteobacteria</taxon>
        <taxon>Burkholderiales</taxon>
        <taxon>Oxalobacteraceae</taxon>
        <taxon>Paraherbaspirillum</taxon>
    </lineage>
</organism>
<evidence type="ECO:0000256" key="4">
    <source>
        <dbReference type="RuleBase" id="RU003557"/>
    </source>
</evidence>
<evidence type="ECO:0000256" key="3">
    <source>
        <dbReference type="ARBA" id="ARBA00023315"/>
    </source>
</evidence>
<sequence length="401" mass="42446">MTEAYIFDAIRTPRGKGKKNGSLHQVTPVHLLGNLLQALQQRNRLDTALVDDVVLGCVTPVGEQGADIARIAVLYAGWDQSVPGVTQSRFCASGLESVNLAAMKVMSGQEQLVVAGGVESMSRWAMGSDGGAWFMDPRVNQMIGFVPQGIGADLIATLGGFSRNEVDHFALQSQKKAAHARAAGRFKPSLIAVKDVNGLVILEQDEFIRPDTTAEDLAGLRPSFEAIGQMGFDATALRKYTSVEKIHHVHHAGNSSGIVDGAALVLVGSKEMGLRLGLRPRARIVATAVTGSEPTIMLTGIAPAVRKALSRARMTIRDIDLFEMNEAFAAVVMHATRELDIDPARVNVNGGAIALGHPLGATGAMILGTALDELERSDQSTALISLCVGAGMGIATIIERV</sequence>
<keyword evidence="2 4" id="KW-0808">Transferase</keyword>
<dbReference type="PANTHER" id="PTHR43365">
    <property type="entry name" value="BLR7806 PROTEIN"/>
    <property type="match status" value="1"/>
</dbReference>
<evidence type="ECO:0000256" key="1">
    <source>
        <dbReference type="ARBA" id="ARBA00010982"/>
    </source>
</evidence>
<accession>A0ABW0M2Q8</accession>
<dbReference type="NCBIfam" id="TIGR01930">
    <property type="entry name" value="AcCoA-C-Actrans"/>
    <property type="match status" value="1"/>
</dbReference>
<dbReference type="InterPro" id="IPR020617">
    <property type="entry name" value="Thiolase_C"/>
</dbReference>
<dbReference type="GO" id="GO:0003985">
    <property type="term" value="F:acetyl-CoA C-acetyltransferase activity"/>
    <property type="evidence" value="ECO:0007669"/>
    <property type="project" value="UniProtKB-EC"/>
</dbReference>
<dbReference type="PANTHER" id="PTHR43365:SF1">
    <property type="entry name" value="ACETYL-COA C-ACYLTRANSFERASE"/>
    <property type="match status" value="1"/>
</dbReference>
<dbReference type="PIRSF" id="PIRSF000429">
    <property type="entry name" value="Ac-CoA_Ac_transf"/>
    <property type="match status" value="1"/>
</dbReference>
<gene>
    <name evidence="7" type="ORF">ACFPM8_00480</name>
</gene>
<keyword evidence="8" id="KW-1185">Reference proteome</keyword>
<feature type="domain" description="Thiolase C-terminal" evidence="6">
    <location>
        <begin position="279"/>
        <end position="400"/>
    </location>
</feature>
<reference evidence="8" key="1">
    <citation type="journal article" date="2019" name="Int. J. Syst. Evol. Microbiol.">
        <title>The Global Catalogue of Microorganisms (GCM) 10K type strain sequencing project: providing services to taxonomists for standard genome sequencing and annotation.</title>
        <authorList>
            <consortium name="The Broad Institute Genomics Platform"/>
            <consortium name="The Broad Institute Genome Sequencing Center for Infectious Disease"/>
            <person name="Wu L."/>
            <person name="Ma J."/>
        </authorList>
    </citation>
    <scope>NUCLEOTIDE SEQUENCE [LARGE SCALE GENOMIC DNA]</scope>
    <source>
        <strain evidence="8">JCM 17066</strain>
    </source>
</reference>
<dbReference type="Proteomes" id="UP001596045">
    <property type="component" value="Unassembled WGS sequence"/>
</dbReference>
<evidence type="ECO:0000259" key="6">
    <source>
        <dbReference type="Pfam" id="PF02803"/>
    </source>
</evidence>
<dbReference type="Pfam" id="PF02803">
    <property type="entry name" value="Thiolase_C"/>
    <property type="match status" value="1"/>
</dbReference>
<dbReference type="PROSITE" id="PS00099">
    <property type="entry name" value="THIOLASE_3"/>
    <property type="match status" value="1"/>
</dbReference>
<protein>
    <submittedName>
        <fullName evidence="7">Acetyl-CoA C-acetyltransferase</fullName>
        <ecNumber evidence="7">2.3.1.9</ecNumber>
    </submittedName>
</protein>
<dbReference type="Gene3D" id="3.40.47.10">
    <property type="match status" value="2"/>
</dbReference>
<dbReference type="RefSeq" id="WP_378993847.1">
    <property type="nucleotide sequence ID" value="NZ_JBHSMT010000004.1"/>
</dbReference>
<dbReference type="InterPro" id="IPR016039">
    <property type="entry name" value="Thiolase-like"/>
</dbReference>
<evidence type="ECO:0000313" key="8">
    <source>
        <dbReference type="Proteomes" id="UP001596045"/>
    </source>
</evidence>
<keyword evidence="3 4" id="KW-0012">Acyltransferase</keyword>
<evidence type="ECO:0000313" key="7">
    <source>
        <dbReference type="EMBL" id="MFC5472423.1"/>
    </source>
</evidence>
<dbReference type="PROSITE" id="PS00737">
    <property type="entry name" value="THIOLASE_2"/>
    <property type="match status" value="1"/>
</dbReference>
<dbReference type="InterPro" id="IPR002155">
    <property type="entry name" value="Thiolase"/>
</dbReference>
<name>A0ABW0M2Q8_9BURK</name>
<dbReference type="CDD" id="cd00751">
    <property type="entry name" value="thiolase"/>
    <property type="match status" value="1"/>
</dbReference>